<comment type="similarity">
    <text evidence="1">Belongs to the peptidase A1 family.</text>
</comment>
<dbReference type="Gramene" id="mRNA:HanXRQr2_Chr08g0329061">
    <property type="protein sequence ID" value="CDS:HanXRQr2_Chr08g0329061.1"/>
    <property type="gene ID" value="HanXRQr2_Chr08g0329061"/>
</dbReference>
<feature type="active site" evidence="6">
    <location>
        <position position="96"/>
    </location>
</feature>
<dbReference type="InterPro" id="IPR033121">
    <property type="entry name" value="PEPTIDASE_A1"/>
</dbReference>
<comment type="caution">
    <text evidence="9">The sequence shown here is derived from an EMBL/GenBank/DDBJ whole genome shotgun (WGS) entry which is preliminary data.</text>
</comment>
<dbReference type="InterPro" id="IPR034161">
    <property type="entry name" value="Pepsin-like_plant"/>
</dbReference>
<dbReference type="InterPro" id="IPR032861">
    <property type="entry name" value="TAXi_N"/>
</dbReference>
<keyword evidence="5" id="KW-0325">Glycoprotein</keyword>
<feature type="chain" id="PRO_5039919475" evidence="7">
    <location>
        <begin position="40"/>
        <end position="402"/>
    </location>
</feature>
<evidence type="ECO:0000313" key="10">
    <source>
        <dbReference type="Proteomes" id="UP000215914"/>
    </source>
</evidence>
<dbReference type="PRINTS" id="PR00792">
    <property type="entry name" value="PEPSIN"/>
</dbReference>
<evidence type="ECO:0000256" key="4">
    <source>
        <dbReference type="ARBA" id="ARBA00022801"/>
    </source>
</evidence>
<organism evidence="9 10">
    <name type="scientific">Helianthus annuus</name>
    <name type="common">Common sunflower</name>
    <dbReference type="NCBI Taxonomy" id="4232"/>
    <lineage>
        <taxon>Eukaryota</taxon>
        <taxon>Viridiplantae</taxon>
        <taxon>Streptophyta</taxon>
        <taxon>Embryophyta</taxon>
        <taxon>Tracheophyta</taxon>
        <taxon>Spermatophyta</taxon>
        <taxon>Magnoliopsida</taxon>
        <taxon>eudicotyledons</taxon>
        <taxon>Gunneridae</taxon>
        <taxon>Pentapetalae</taxon>
        <taxon>asterids</taxon>
        <taxon>campanulids</taxon>
        <taxon>Asterales</taxon>
        <taxon>Asteraceae</taxon>
        <taxon>Asteroideae</taxon>
        <taxon>Heliantheae alliance</taxon>
        <taxon>Heliantheae</taxon>
        <taxon>Helianthus</taxon>
    </lineage>
</organism>
<reference evidence="9" key="1">
    <citation type="journal article" date="2017" name="Nature">
        <title>The sunflower genome provides insights into oil metabolism, flowering and Asterid evolution.</title>
        <authorList>
            <person name="Badouin H."/>
            <person name="Gouzy J."/>
            <person name="Grassa C.J."/>
            <person name="Murat F."/>
            <person name="Staton S.E."/>
            <person name="Cottret L."/>
            <person name="Lelandais-Briere C."/>
            <person name="Owens G.L."/>
            <person name="Carrere S."/>
            <person name="Mayjonade B."/>
            <person name="Legrand L."/>
            <person name="Gill N."/>
            <person name="Kane N.C."/>
            <person name="Bowers J.E."/>
            <person name="Hubner S."/>
            <person name="Bellec A."/>
            <person name="Berard A."/>
            <person name="Berges H."/>
            <person name="Blanchet N."/>
            <person name="Boniface M.C."/>
            <person name="Brunel D."/>
            <person name="Catrice O."/>
            <person name="Chaidir N."/>
            <person name="Claudel C."/>
            <person name="Donnadieu C."/>
            <person name="Faraut T."/>
            <person name="Fievet G."/>
            <person name="Helmstetter N."/>
            <person name="King M."/>
            <person name="Knapp S.J."/>
            <person name="Lai Z."/>
            <person name="Le Paslier M.C."/>
            <person name="Lippi Y."/>
            <person name="Lorenzon L."/>
            <person name="Mandel J.R."/>
            <person name="Marage G."/>
            <person name="Marchand G."/>
            <person name="Marquand E."/>
            <person name="Bret-Mestries E."/>
            <person name="Morien E."/>
            <person name="Nambeesan S."/>
            <person name="Nguyen T."/>
            <person name="Pegot-Espagnet P."/>
            <person name="Pouilly N."/>
            <person name="Raftis F."/>
            <person name="Sallet E."/>
            <person name="Schiex T."/>
            <person name="Thomas J."/>
            <person name="Vandecasteele C."/>
            <person name="Vares D."/>
            <person name="Vear F."/>
            <person name="Vautrin S."/>
            <person name="Crespi M."/>
            <person name="Mangin B."/>
            <person name="Burke J.M."/>
            <person name="Salse J."/>
            <person name="Munos S."/>
            <person name="Vincourt P."/>
            <person name="Rieseberg L.H."/>
            <person name="Langlade N.B."/>
        </authorList>
    </citation>
    <scope>NUCLEOTIDE SEQUENCE</scope>
    <source>
        <tissue evidence="9">Leaves</tissue>
    </source>
</reference>
<dbReference type="GO" id="GO:0005576">
    <property type="term" value="C:extracellular region"/>
    <property type="evidence" value="ECO:0000318"/>
    <property type="project" value="GO_Central"/>
</dbReference>
<dbReference type="PANTHER" id="PTHR47967:SF19">
    <property type="entry name" value="NEPENTHESIN"/>
    <property type="match status" value="1"/>
</dbReference>
<keyword evidence="7" id="KW-0732">Signal</keyword>
<feature type="signal peptide" evidence="7">
    <location>
        <begin position="1"/>
        <end position="39"/>
    </location>
</feature>
<dbReference type="GO" id="GO:0006508">
    <property type="term" value="P:proteolysis"/>
    <property type="evidence" value="ECO:0007669"/>
    <property type="project" value="UniProtKB-KW"/>
</dbReference>
<dbReference type="PROSITE" id="PS51767">
    <property type="entry name" value="PEPTIDASE_A1"/>
    <property type="match status" value="1"/>
</dbReference>
<keyword evidence="10" id="KW-1185">Reference proteome</keyword>
<dbReference type="EC" id="3.4.23.12" evidence="9"/>
<keyword evidence="2" id="KW-0645">Protease</keyword>
<reference evidence="9" key="2">
    <citation type="submission" date="2020-06" db="EMBL/GenBank/DDBJ databases">
        <title>Helianthus annuus Genome sequencing and assembly Release 2.</title>
        <authorList>
            <person name="Gouzy J."/>
            <person name="Langlade N."/>
            <person name="Munos S."/>
        </authorList>
    </citation>
    <scope>NUCLEOTIDE SEQUENCE</scope>
    <source>
        <tissue evidence="9">Leaves</tissue>
    </source>
</reference>
<dbReference type="InterPro" id="IPR051708">
    <property type="entry name" value="Plant_Aspart_Prot_A1"/>
</dbReference>
<gene>
    <name evidence="9" type="ORF">HanXRQr2_Chr08g0329061</name>
</gene>
<evidence type="ECO:0000256" key="1">
    <source>
        <dbReference type="ARBA" id="ARBA00007447"/>
    </source>
</evidence>
<dbReference type="Proteomes" id="UP000215914">
    <property type="component" value="Unassembled WGS sequence"/>
</dbReference>
<dbReference type="SUPFAM" id="SSF50630">
    <property type="entry name" value="Acid proteases"/>
    <property type="match status" value="1"/>
</dbReference>
<evidence type="ECO:0000259" key="8">
    <source>
        <dbReference type="PROSITE" id="PS51767"/>
    </source>
</evidence>
<dbReference type="Pfam" id="PF14541">
    <property type="entry name" value="TAXi_C"/>
    <property type="match status" value="1"/>
</dbReference>
<sequence length="402" mass="44067">MHASFILTPSQLSFMAPSIFHILLLILFHLLLATAPTSSARTPTRRKQTGFRAPLTRVKNPLEASLVTSRMTASKDEYLLSLAVGTPPKPFSAIMDTGSDLIWTKCKSSHDPGSFDPSKSISFVEINETCEMLGLSADCIQKYADGHSVSVTLAADALTVPGTGQNMHGGIFGCGIPDDENFMYDGVVGMGRGVLSLVTLSNQTIFSYCLGSRFDTETSSVLLTGSEASNYYDSDVQTTPLVTDASNYIITLEGISVGETKLAVTKNDFVTSDGGMVVDSGTTFMYLDARIIEMISNEFVNQTKLEKYTGSDKPYYTGLEHCFNAPGNVQIPNLVFHFEGADWELPKENYIYQQHGNDMACLAFVADDKQFIFGNMQQQNMMVIYDLYNNNLSFKPANCKLL</sequence>
<keyword evidence="4 9" id="KW-0378">Hydrolase</keyword>
<evidence type="ECO:0000256" key="7">
    <source>
        <dbReference type="SAM" id="SignalP"/>
    </source>
</evidence>
<dbReference type="Pfam" id="PF14543">
    <property type="entry name" value="TAXi_N"/>
    <property type="match status" value="1"/>
</dbReference>
<evidence type="ECO:0000256" key="6">
    <source>
        <dbReference type="PIRSR" id="PIRSR601461-1"/>
    </source>
</evidence>
<dbReference type="EMBL" id="MNCJ02000323">
    <property type="protein sequence ID" value="KAF5794527.1"/>
    <property type="molecule type" value="Genomic_DNA"/>
</dbReference>
<dbReference type="InterPro" id="IPR021109">
    <property type="entry name" value="Peptidase_aspartic_dom_sf"/>
</dbReference>
<evidence type="ECO:0000256" key="5">
    <source>
        <dbReference type="ARBA" id="ARBA00023180"/>
    </source>
</evidence>
<name>A0A9K3NBP6_HELAN</name>
<dbReference type="GO" id="GO:0004190">
    <property type="term" value="F:aspartic-type endopeptidase activity"/>
    <property type="evidence" value="ECO:0000318"/>
    <property type="project" value="GO_Central"/>
</dbReference>
<dbReference type="InterPro" id="IPR032799">
    <property type="entry name" value="TAXi_C"/>
</dbReference>
<protein>
    <submittedName>
        <fullName evidence="9">Nepenthesin</fullName>
        <ecNumber evidence="9">3.4.23.12</ecNumber>
    </submittedName>
</protein>
<feature type="active site" evidence="6">
    <location>
        <position position="279"/>
    </location>
</feature>
<evidence type="ECO:0000256" key="2">
    <source>
        <dbReference type="ARBA" id="ARBA00022670"/>
    </source>
</evidence>
<evidence type="ECO:0000256" key="3">
    <source>
        <dbReference type="ARBA" id="ARBA00022750"/>
    </source>
</evidence>
<keyword evidence="3" id="KW-0064">Aspartyl protease</keyword>
<dbReference type="Gene3D" id="2.40.70.10">
    <property type="entry name" value="Acid Proteases"/>
    <property type="match status" value="2"/>
</dbReference>
<dbReference type="PANTHER" id="PTHR47967">
    <property type="entry name" value="OS07G0603500 PROTEIN-RELATED"/>
    <property type="match status" value="1"/>
</dbReference>
<accession>A0A9K3NBP6</accession>
<dbReference type="InterPro" id="IPR001461">
    <property type="entry name" value="Aspartic_peptidase_A1"/>
</dbReference>
<feature type="domain" description="Peptidase A1" evidence="8">
    <location>
        <begin position="78"/>
        <end position="395"/>
    </location>
</feature>
<dbReference type="AlphaFoldDB" id="A0A9K3NBP6"/>
<dbReference type="CDD" id="cd05476">
    <property type="entry name" value="pepsin_A_like_plant"/>
    <property type="match status" value="1"/>
</dbReference>
<proteinExistence type="inferred from homology"/>
<evidence type="ECO:0000313" key="9">
    <source>
        <dbReference type="EMBL" id="KAF5794527.1"/>
    </source>
</evidence>